<evidence type="ECO:0000313" key="1">
    <source>
        <dbReference type="EMBL" id="CZQ92533.1"/>
    </source>
</evidence>
<gene>
    <name evidence="1" type="ORF">Tpal_1505</name>
</gene>
<sequence length="103" mass="12327">MRYQKLMQQLHHEYKQFKQTELRKDQSDLFNDAYKIAFYDECLYLYETVIEDFERHIPGVIAKCLSTPDLLALTYIDSLSNETSFIDEEGLRLFLADYLDLMI</sequence>
<organism evidence="1 2">
    <name type="scientific">Trichococcus palustris</name>
    <dbReference type="NCBI Taxonomy" id="140314"/>
    <lineage>
        <taxon>Bacteria</taxon>
        <taxon>Bacillati</taxon>
        <taxon>Bacillota</taxon>
        <taxon>Bacilli</taxon>
        <taxon>Lactobacillales</taxon>
        <taxon>Carnobacteriaceae</taxon>
        <taxon>Trichococcus</taxon>
    </lineage>
</organism>
<dbReference type="RefSeq" id="WP_087033087.1">
    <property type="nucleotide sequence ID" value="NZ_FJNE01000004.1"/>
</dbReference>
<dbReference type="Proteomes" id="UP000242754">
    <property type="component" value="Unassembled WGS sequence"/>
</dbReference>
<protein>
    <submittedName>
        <fullName evidence="1">Uncharacterized protein</fullName>
    </submittedName>
</protein>
<evidence type="ECO:0000313" key="2">
    <source>
        <dbReference type="Proteomes" id="UP000242754"/>
    </source>
</evidence>
<accession>A0A143YK44</accession>
<dbReference type="AlphaFoldDB" id="A0A143YK44"/>
<reference evidence="1 2" key="1">
    <citation type="submission" date="2016-02" db="EMBL/GenBank/DDBJ databases">
        <authorList>
            <person name="Wen L."/>
            <person name="He K."/>
            <person name="Yang H."/>
        </authorList>
    </citation>
    <scope>NUCLEOTIDE SEQUENCE [LARGE SCALE GENOMIC DNA]</scope>
    <source>
        <strain evidence="1">Trichococcus palustris</strain>
    </source>
</reference>
<name>A0A143YK44_9LACT</name>
<proteinExistence type="predicted"/>
<keyword evidence="2" id="KW-1185">Reference proteome</keyword>
<dbReference type="EMBL" id="FJNE01000004">
    <property type="protein sequence ID" value="CZQ92533.1"/>
    <property type="molecule type" value="Genomic_DNA"/>
</dbReference>
<dbReference type="OrthoDB" id="9815017at2"/>